<dbReference type="PANTHER" id="PTHR30349">
    <property type="entry name" value="PHAGE INTEGRASE-RELATED"/>
    <property type="match status" value="1"/>
</dbReference>
<accession>A0A0R2DL98</accession>
<evidence type="ECO:0000313" key="9">
    <source>
        <dbReference type="Proteomes" id="UP000051589"/>
    </source>
</evidence>
<dbReference type="STRING" id="1423803.FD13_GL001022"/>
<dbReference type="InterPro" id="IPR011010">
    <property type="entry name" value="DNA_brk_join_enz"/>
</dbReference>
<gene>
    <name evidence="8" type="ORF">FD13_GL001022</name>
</gene>
<dbReference type="SUPFAM" id="SSF56349">
    <property type="entry name" value="DNA breaking-rejoining enzymes"/>
    <property type="match status" value="1"/>
</dbReference>
<dbReference type="AlphaFoldDB" id="A0A0R2DL98"/>
<dbReference type="Gene3D" id="1.10.443.10">
    <property type="entry name" value="Intergrase catalytic core"/>
    <property type="match status" value="1"/>
</dbReference>
<dbReference type="Proteomes" id="UP000051589">
    <property type="component" value="Unassembled WGS sequence"/>
</dbReference>
<dbReference type="InterPro" id="IPR050090">
    <property type="entry name" value="Tyrosine_recombinase_XerCD"/>
</dbReference>
<keyword evidence="3 5" id="KW-0238">DNA-binding</keyword>
<feature type="domain" description="Core-binding (CB)" evidence="7">
    <location>
        <begin position="91"/>
        <end position="173"/>
    </location>
</feature>
<evidence type="ECO:0000256" key="4">
    <source>
        <dbReference type="ARBA" id="ARBA00023172"/>
    </source>
</evidence>
<dbReference type="PANTHER" id="PTHR30349:SF64">
    <property type="entry name" value="PROPHAGE INTEGRASE INTD-RELATED"/>
    <property type="match status" value="1"/>
</dbReference>
<name>A0A0R2DL98_9LACO</name>
<dbReference type="InterPro" id="IPR028259">
    <property type="entry name" value="AP2-like_int_N"/>
</dbReference>
<keyword evidence="4" id="KW-0233">DNA recombination</keyword>
<evidence type="ECO:0008006" key="10">
    <source>
        <dbReference type="Google" id="ProtNLM"/>
    </source>
</evidence>
<dbReference type="Gene3D" id="1.10.150.130">
    <property type="match status" value="1"/>
</dbReference>
<keyword evidence="2" id="KW-0229">DNA integration</keyword>
<dbReference type="InterPro" id="IPR013762">
    <property type="entry name" value="Integrase-like_cat_sf"/>
</dbReference>
<dbReference type="GO" id="GO:0006310">
    <property type="term" value="P:DNA recombination"/>
    <property type="evidence" value="ECO:0007669"/>
    <property type="project" value="UniProtKB-KW"/>
</dbReference>
<evidence type="ECO:0000256" key="2">
    <source>
        <dbReference type="ARBA" id="ARBA00022908"/>
    </source>
</evidence>
<dbReference type="PATRIC" id="fig|1423803.3.peg.1022"/>
<dbReference type="InterPro" id="IPR044068">
    <property type="entry name" value="CB"/>
</dbReference>
<dbReference type="PROSITE" id="PS51898">
    <property type="entry name" value="TYR_RECOMBINASE"/>
    <property type="match status" value="1"/>
</dbReference>
<dbReference type="GO" id="GO:0015074">
    <property type="term" value="P:DNA integration"/>
    <property type="evidence" value="ECO:0007669"/>
    <property type="project" value="UniProtKB-KW"/>
</dbReference>
<dbReference type="Pfam" id="PF14657">
    <property type="entry name" value="Arm-DNA-bind_4"/>
    <property type="match status" value="1"/>
</dbReference>
<dbReference type="PROSITE" id="PS51900">
    <property type="entry name" value="CB"/>
    <property type="match status" value="1"/>
</dbReference>
<dbReference type="Pfam" id="PF14659">
    <property type="entry name" value="Phage_int_SAM_3"/>
    <property type="match status" value="1"/>
</dbReference>
<comment type="caution">
    <text evidence="8">The sequence shown here is derived from an EMBL/GenBank/DDBJ whole genome shotgun (WGS) entry which is preliminary data.</text>
</comment>
<evidence type="ECO:0000259" key="6">
    <source>
        <dbReference type="PROSITE" id="PS51898"/>
    </source>
</evidence>
<evidence type="ECO:0000256" key="5">
    <source>
        <dbReference type="PROSITE-ProRule" id="PRU01248"/>
    </source>
</evidence>
<organism evidence="8 9">
    <name type="scientific">Levilactobacillus senmaizukei DSM 21775 = NBRC 103853</name>
    <dbReference type="NCBI Taxonomy" id="1423803"/>
    <lineage>
        <taxon>Bacteria</taxon>
        <taxon>Bacillati</taxon>
        <taxon>Bacillota</taxon>
        <taxon>Bacilli</taxon>
        <taxon>Lactobacillales</taxon>
        <taxon>Lactobacillaceae</taxon>
        <taxon>Levilactobacillus</taxon>
    </lineage>
</organism>
<comment type="similarity">
    <text evidence="1">Belongs to the 'phage' integrase family.</text>
</comment>
<dbReference type="CDD" id="cd01189">
    <property type="entry name" value="INT_ICEBs1_C_like"/>
    <property type="match status" value="1"/>
</dbReference>
<dbReference type="Pfam" id="PF00589">
    <property type="entry name" value="Phage_integrase"/>
    <property type="match status" value="1"/>
</dbReference>
<dbReference type="InterPro" id="IPR004107">
    <property type="entry name" value="Integrase_SAM-like_N"/>
</dbReference>
<dbReference type="InterPro" id="IPR002104">
    <property type="entry name" value="Integrase_catalytic"/>
</dbReference>
<dbReference type="EMBL" id="AYZH01000022">
    <property type="protein sequence ID" value="KRN01431.1"/>
    <property type="molecule type" value="Genomic_DNA"/>
</dbReference>
<proteinExistence type="inferred from homology"/>
<feature type="domain" description="Tyr recombinase" evidence="6">
    <location>
        <begin position="192"/>
        <end position="384"/>
    </location>
</feature>
<dbReference type="InterPro" id="IPR010998">
    <property type="entry name" value="Integrase_recombinase_N"/>
</dbReference>
<sequence length="391" mass="45086">MVSQQFSTSAAHARRKNKLKLTKTNYINVFSYETQKGVRWMFRYPFHDSFGKRHEKQERGFTTPEAAHKAELTAEMKVSEDEADQLLDSGMTIRQWTTQFLKMNEAEWRPNYRRNFATAVKNYILPLLGDRKLGKLTKMEYNYLFIQPQLEHLKPSSVQANHRMFMVIMNAAEENEIIPRNRLKGIRFKKSERRKPFSEEDLALFNKQLRLEETPTRLFFQLLETTGMRLSEGLGLEWRDINFTKRTLSIQRTRTPDGFGPTKTPSSVRTISIDEAMILSLHRFMTAAKAEGLKSGTGFSQRNVLFEFNHVSAYYHFQKVIKSAGIEPGRYVIHSLRHTHATILMGAGVSPVDVAARLGHSDPAITLRIYAHAIKGNDQKNAELFAKIVNL</sequence>
<keyword evidence="9" id="KW-1185">Reference proteome</keyword>
<evidence type="ECO:0000256" key="1">
    <source>
        <dbReference type="ARBA" id="ARBA00008857"/>
    </source>
</evidence>
<reference evidence="8 9" key="1">
    <citation type="journal article" date="2015" name="Genome Announc.">
        <title>Expanding the biotechnology potential of lactobacilli through comparative genomics of 213 strains and associated genera.</title>
        <authorList>
            <person name="Sun Z."/>
            <person name="Harris H.M."/>
            <person name="McCann A."/>
            <person name="Guo C."/>
            <person name="Argimon S."/>
            <person name="Zhang W."/>
            <person name="Yang X."/>
            <person name="Jeffery I.B."/>
            <person name="Cooney J.C."/>
            <person name="Kagawa T.F."/>
            <person name="Liu W."/>
            <person name="Song Y."/>
            <person name="Salvetti E."/>
            <person name="Wrobel A."/>
            <person name="Rasinkangas P."/>
            <person name="Parkhill J."/>
            <person name="Rea M.C."/>
            <person name="O'Sullivan O."/>
            <person name="Ritari J."/>
            <person name="Douillard F.P."/>
            <person name="Paul Ross R."/>
            <person name="Yang R."/>
            <person name="Briner A.E."/>
            <person name="Felis G.E."/>
            <person name="de Vos W.M."/>
            <person name="Barrangou R."/>
            <person name="Klaenhammer T.R."/>
            <person name="Caufield P.W."/>
            <person name="Cui Y."/>
            <person name="Zhang H."/>
            <person name="O'Toole P.W."/>
        </authorList>
    </citation>
    <scope>NUCLEOTIDE SEQUENCE [LARGE SCALE GENOMIC DNA]</scope>
    <source>
        <strain evidence="8 9">DSM 21775</strain>
    </source>
</reference>
<dbReference type="GO" id="GO:0003677">
    <property type="term" value="F:DNA binding"/>
    <property type="evidence" value="ECO:0007669"/>
    <property type="project" value="UniProtKB-UniRule"/>
</dbReference>
<evidence type="ECO:0000256" key="3">
    <source>
        <dbReference type="ARBA" id="ARBA00023125"/>
    </source>
</evidence>
<protein>
    <recommendedName>
        <fullName evidence="10">Integrase</fullName>
    </recommendedName>
</protein>
<evidence type="ECO:0000313" key="8">
    <source>
        <dbReference type="EMBL" id="KRN01431.1"/>
    </source>
</evidence>
<evidence type="ECO:0000259" key="7">
    <source>
        <dbReference type="PROSITE" id="PS51900"/>
    </source>
</evidence>